<keyword evidence="3" id="KW-1185">Reference proteome</keyword>
<evidence type="ECO:0000256" key="1">
    <source>
        <dbReference type="SAM" id="Phobius"/>
    </source>
</evidence>
<keyword evidence="1" id="KW-0812">Transmembrane</keyword>
<evidence type="ECO:0008006" key="4">
    <source>
        <dbReference type="Google" id="ProtNLM"/>
    </source>
</evidence>
<feature type="transmembrane region" description="Helical" evidence="1">
    <location>
        <begin position="12"/>
        <end position="35"/>
    </location>
</feature>
<evidence type="ECO:0000313" key="3">
    <source>
        <dbReference type="Proteomes" id="UP001242368"/>
    </source>
</evidence>
<dbReference type="RefSeq" id="WP_290365099.1">
    <property type="nucleotide sequence ID" value="NZ_JAUFQU010000039.1"/>
</dbReference>
<comment type="caution">
    <text evidence="2">The sequence shown here is derived from an EMBL/GenBank/DDBJ whole genome shotgun (WGS) entry which is preliminary data.</text>
</comment>
<organism evidence="2 3">
    <name type="scientific">Paenimyroides ceti</name>
    <dbReference type="NCBI Taxonomy" id="395087"/>
    <lineage>
        <taxon>Bacteria</taxon>
        <taxon>Pseudomonadati</taxon>
        <taxon>Bacteroidota</taxon>
        <taxon>Flavobacteriia</taxon>
        <taxon>Flavobacteriales</taxon>
        <taxon>Flavobacteriaceae</taxon>
        <taxon>Paenimyroides</taxon>
    </lineage>
</organism>
<proteinExistence type="predicted"/>
<protein>
    <recommendedName>
        <fullName evidence="4">ATP synthase F0 subunit 8</fullName>
    </recommendedName>
</protein>
<name>A0ABT8D215_9FLAO</name>
<evidence type="ECO:0000313" key="2">
    <source>
        <dbReference type="EMBL" id="MDN3709510.1"/>
    </source>
</evidence>
<dbReference type="EMBL" id="JAUFQU010000039">
    <property type="protein sequence ID" value="MDN3709510.1"/>
    <property type="molecule type" value="Genomic_DNA"/>
</dbReference>
<dbReference type="Proteomes" id="UP001242368">
    <property type="component" value="Unassembled WGS sequence"/>
</dbReference>
<reference evidence="3" key="1">
    <citation type="journal article" date="2019" name="Int. J. Syst. Evol. Microbiol.">
        <title>The Global Catalogue of Microorganisms (GCM) 10K type strain sequencing project: providing services to taxonomists for standard genome sequencing and annotation.</title>
        <authorList>
            <consortium name="The Broad Institute Genomics Platform"/>
            <consortium name="The Broad Institute Genome Sequencing Center for Infectious Disease"/>
            <person name="Wu L."/>
            <person name="Ma J."/>
        </authorList>
    </citation>
    <scope>NUCLEOTIDE SEQUENCE [LARGE SCALE GENOMIC DNA]</scope>
    <source>
        <strain evidence="3">CECT 7184</strain>
    </source>
</reference>
<sequence length="47" mass="5451">MQHISLRNLQNFLLSFYLFSVCYSLSKLIPILSIFTPLEANTSNLMK</sequence>
<keyword evidence="1" id="KW-0472">Membrane</keyword>
<gene>
    <name evidence="2" type="ORF">QW060_21260</name>
</gene>
<keyword evidence="1" id="KW-1133">Transmembrane helix</keyword>
<accession>A0ABT8D215</accession>